<dbReference type="Pfam" id="PF07310">
    <property type="entry name" value="PAS_5"/>
    <property type="match status" value="1"/>
</dbReference>
<protein>
    <submittedName>
        <fullName evidence="1">PAS domain-containing protein</fullName>
    </submittedName>
</protein>
<accession>A0A8G2EV35</accession>
<gene>
    <name evidence="1" type="ORF">SAMN05660686_02043</name>
</gene>
<dbReference type="AlphaFoldDB" id="A0A8G2EV35"/>
<reference evidence="1 2" key="1">
    <citation type="submission" date="2016-10" db="EMBL/GenBank/DDBJ databases">
        <authorList>
            <person name="Varghese N."/>
            <person name="Submissions S."/>
        </authorList>
    </citation>
    <scope>NUCLEOTIDE SEQUENCE [LARGE SCALE GENOMIC DNA]</scope>
    <source>
        <strain evidence="1 2">DSM 18839</strain>
    </source>
</reference>
<sequence length="174" mass="19040">MLRPESFESVNDALDMGTIERFPVLSGVFETWRRLGDGAAPTGVDALDLPPRALPYLMLVDLDGTKDAVIRLAGTAACNLYGRELKGTSVHDFFGARDARLVLDDLLTVAENEAPMLTHRSYVSINGKPWSYVRLLLPIRPEGGRVTRILKALEPSKFSAVPVRSTPANRHAGL</sequence>
<dbReference type="EMBL" id="FNBW01000005">
    <property type="protein sequence ID" value="SDF68158.1"/>
    <property type="molecule type" value="Genomic_DNA"/>
</dbReference>
<keyword evidence="2" id="KW-1185">Reference proteome</keyword>
<evidence type="ECO:0000313" key="1">
    <source>
        <dbReference type="EMBL" id="SDF68158.1"/>
    </source>
</evidence>
<evidence type="ECO:0000313" key="2">
    <source>
        <dbReference type="Proteomes" id="UP000198615"/>
    </source>
</evidence>
<comment type="caution">
    <text evidence="1">The sequence shown here is derived from an EMBL/GenBank/DDBJ whole genome shotgun (WGS) entry which is preliminary data.</text>
</comment>
<proteinExistence type="predicted"/>
<dbReference type="Proteomes" id="UP000198615">
    <property type="component" value="Unassembled WGS sequence"/>
</dbReference>
<name>A0A8G2EV35_9PROT</name>
<dbReference type="OrthoDB" id="7361979at2"/>
<organism evidence="1 2">
    <name type="scientific">Thalassobaculum litoreum DSM 18839</name>
    <dbReference type="NCBI Taxonomy" id="1123362"/>
    <lineage>
        <taxon>Bacteria</taxon>
        <taxon>Pseudomonadati</taxon>
        <taxon>Pseudomonadota</taxon>
        <taxon>Alphaproteobacteria</taxon>
        <taxon>Rhodospirillales</taxon>
        <taxon>Thalassobaculaceae</taxon>
        <taxon>Thalassobaculum</taxon>
    </lineage>
</organism>
<dbReference type="InterPro" id="IPR009922">
    <property type="entry name" value="DUF1457"/>
</dbReference>
<dbReference type="RefSeq" id="WP_093150065.1">
    <property type="nucleotide sequence ID" value="NZ_FNBW01000005.1"/>
</dbReference>